<dbReference type="Pfam" id="PF24764">
    <property type="entry name" value="rva_4"/>
    <property type="match status" value="1"/>
</dbReference>
<dbReference type="eggNOG" id="ENOG502RCKR">
    <property type="taxonomic scope" value="Eukaryota"/>
</dbReference>
<feature type="domain" description="Integrase catalytic" evidence="1">
    <location>
        <begin position="109"/>
        <end position="290"/>
    </location>
</feature>
<name>A0A1X7VTM6_AMPQE</name>
<dbReference type="STRING" id="400682.A0A1X7VTM6"/>
<dbReference type="PROSITE" id="PS50994">
    <property type="entry name" value="INTEGRASE"/>
    <property type="match status" value="1"/>
</dbReference>
<accession>A0A1X7VTM6</accession>
<dbReference type="Gene3D" id="3.30.420.10">
    <property type="entry name" value="Ribonuclease H-like superfamily/Ribonuclease H"/>
    <property type="match status" value="1"/>
</dbReference>
<dbReference type="PANTHER" id="PTHR46791:SF5">
    <property type="entry name" value="CLR5 DOMAIN-CONTAINING PROTEIN-RELATED"/>
    <property type="match status" value="1"/>
</dbReference>
<reference evidence="2" key="1">
    <citation type="submission" date="2017-05" db="UniProtKB">
        <authorList>
            <consortium name="EnsemblMetazoa"/>
        </authorList>
    </citation>
    <scope>IDENTIFICATION</scope>
</reference>
<dbReference type="EnsemblMetazoa" id="Aqu2.1.43195_001">
    <property type="protein sequence ID" value="Aqu2.1.43195_001"/>
    <property type="gene ID" value="Aqu2.1.43195"/>
</dbReference>
<protein>
    <recommendedName>
        <fullName evidence="1">Integrase catalytic domain-containing protein</fullName>
    </recommendedName>
</protein>
<dbReference type="InParanoid" id="A0A1X7VTM6"/>
<dbReference type="AlphaFoldDB" id="A0A1X7VTM6"/>
<evidence type="ECO:0000313" key="2">
    <source>
        <dbReference type="EnsemblMetazoa" id="Aqu2.1.43195_001"/>
    </source>
</evidence>
<dbReference type="SUPFAM" id="SSF53098">
    <property type="entry name" value="Ribonuclease H-like"/>
    <property type="match status" value="1"/>
</dbReference>
<organism evidence="2">
    <name type="scientific">Amphimedon queenslandica</name>
    <name type="common">Sponge</name>
    <dbReference type="NCBI Taxonomy" id="400682"/>
    <lineage>
        <taxon>Eukaryota</taxon>
        <taxon>Metazoa</taxon>
        <taxon>Porifera</taxon>
        <taxon>Demospongiae</taxon>
        <taxon>Heteroscleromorpha</taxon>
        <taxon>Haplosclerida</taxon>
        <taxon>Niphatidae</taxon>
        <taxon>Amphimedon</taxon>
    </lineage>
</organism>
<dbReference type="InterPro" id="IPR012337">
    <property type="entry name" value="RNaseH-like_sf"/>
</dbReference>
<dbReference type="InterPro" id="IPR036397">
    <property type="entry name" value="RNaseH_sf"/>
</dbReference>
<dbReference type="OrthoDB" id="2686689at2759"/>
<dbReference type="InterPro" id="IPR058913">
    <property type="entry name" value="Integrase_dom_put"/>
</dbReference>
<dbReference type="GO" id="GO:0015074">
    <property type="term" value="P:DNA integration"/>
    <property type="evidence" value="ECO:0007669"/>
    <property type="project" value="InterPro"/>
</dbReference>
<dbReference type="PANTHER" id="PTHR46791">
    <property type="entry name" value="EXPRESSED PROTEIN"/>
    <property type="match status" value="1"/>
</dbReference>
<evidence type="ECO:0000259" key="1">
    <source>
        <dbReference type="PROSITE" id="PS50994"/>
    </source>
</evidence>
<proteinExistence type="predicted"/>
<sequence length="371" mass="42897">MPLIEYPNFQLWSLASLPISFIQTKKRRLELDLADDPTTVISDDDLSDFITDMLTVTPDVGQSLVLGRLRSLGYKVTREGVRAALRLNNSPLSRALRWPGVSTHRRPYSIPGPNSLWHIDGHHKLTRWRFVTHAGTDEYSRLIVYLNCSDNNRASTVLDAFTKAVLKFHLPSRVCLDHGTENVLVAQYMLEKRGSNRGSIITGPSVHNQRVKRLRRDVFSGVIKLYKRLFYYMEDTHILDPINERHLYALHNIFLPRINRGLQTFCDAWNHHQIQTAQHKTPHQLFTSGMLLLRHTRRAAMDFFEEVDETYGIEEDQPGVPQEETVTIPRINFQLSPNDTLHLQQLIDPLQQSQNYGIDLYEQVVAFIEQH</sequence>
<dbReference type="GO" id="GO:0003676">
    <property type="term" value="F:nucleic acid binding"/>
    <property type="evidence" value="ECO:0007669"/>
    <property type="project" value="InterPro"/>
</dbReference>
<dbReference type="InterPro" id="IPR001584">
    <property type="entry name" value="Integrase_cat-core"/>
</dbReference>